<proteinExistence type="predicted"/>
<evidence type="ECO:0000313" key="1">
    <source>
        <dbReference type="EMBL" id="KKN42689.1"/>
    </source>
</evidence>
<accession>A0A0F9QJM2</accession>
<protein>
    <submittedName>
        <fullName evidence="1">Uncharacterized protein</fullName>
    </submittedName>
</protein>
<reference evidence="1" key="1">
    <citation type="journal article" date="2015" name="Nature">
        <title>Complex archaea that bridge the gap between prokaryotes and eukaryotes.</title>
        <authorList>
            <person name="Spang A."/>
            <person name="Saw J.H."/>
            <person name="Jorgensen S.L."/>
            <person name="Zaremba-Niedzwiedzka K."/>
            <person name="Martijn J."/>
            <person name="Lind A.E."/>
            <person name="van Eijk R."/>
            <person name="Schleper C."/>
            <person name="Guy L."/>
            <person name="Ettema T.J."/>
        </authorList>
    </citation>
    <scope>NUCLEOTIDE SEQUENCE</scope>
</reference>
<gene>
    <name evidence="1" type="ORF">LCGC14_0710900</name>
</gene>
<dbReference type="EMBL" id="LAZR01001564">
    <property type="protein sequence ID" value="KKN42689.1"/>
    <property type="molecule type" value="Genomic_DNA"/>
</dbReference>
<feature type="non-terminal residue" evidence="1">
    <location>
        <position position="1"/>
    </location>
</feature>
<dbReference type="AlphaFoldDB" id="A0A0F9QJM2"/>
<sequence length="31" mass="3362">RENGTFGDCELLCGIPADMTSDLINDIVSFD</sequence>
<comment type="caution">
    <text evidence="1">The sequence shown here is derived from an EMBL/GenBank/DDBJ whole genome shotgun (WGS) entry which is preliminary data.</text>
</comment>
<name>A0A0F9QJM2_9ZZZZ</name>
<organism evidence="1">
    <name type="scientific">marine sediment metagenome</name>
    <dbReference type="NCBI Taxonomy" id="412755"/>
    <lineage>
        <taxon>unclassified sequences</taxon>
        <taxon>metagenomes</taxon>
        <taxon>ecological metagenomes</taxon>
    </lineage>
</organism>